<proteinExistence type="predicted"/>
<gene>
    <name evidence="2" type="ORF">CSW47_12955</name>
</gene>
<organism evidence="2 3">
    <name type="scientific">Thermus scotoductus</name>
    <dbReference type="NCBI Taxonomy" id="37636"/>
    <lineage>
        <taxon>Bacteria</taxon>
        <taxon>Thermotogati</taxon>
        <taxon>Deinococcota</taxon>
        <taxon>Deinococci</taxon>
        <taxon>Thermales</taxon>
        <taxon>Thermaceae</taxon>
        <taxon>Thermus</taxon>
    </lineage>
</organism>
<protein>
    <submittedName>
        <fullName evidence="2">Uncharacterized protein</fullName>
    </submittedName>
</protein>
<name>A0A430R0R4_THESC</name>
<dbReference type="Proteomes" id="UP000286734">
    <property type="component" value="Unassembled WGS sequence"/>
</dbReference>
<comment type="caution">
    <text evidence="2">The sequence shown here is derived from an EMBL/GenBank/DDBJ whole genome shotgun (WGS) entry which is preliminary data.</text>
</comment>
<evidence type="ECO:0000313" key="3">
    <source>
        <dbReference type="Proteomes" id="UP000286734"/>
    </source>
</evidence>
<dbReference type="RefSeq" id="WP_038028173.1">
    <property type="nucleotide sequence ID" value="NZ_PELP01000498.1"/>
</dbReference>
<evidence type="ECO:0000313" key="2">
    <source>
        <dbReference type="EMBL" id="RTH00996.1"/>
    </source>
</evidence>
<dbReference type="EMBL" id="PELP01000498">
    <property type="protein sequence ID" value="RTH00996.1"/>
    <property type="molecule type" value="Genomic_DNA"/>
</dbReference>
<dbReference type="AlphaFoldDB" id="A0A430R0R4"/>
<keyword evidence="1" id="KW-0175">Coiled coil</keyword>
<reference evidence="2 3" key="1">
    <citation type="journal article" date="2019" name="Extremophiles">
        <title>Biogeography of thermophiles and predominance of Thermus scotoductus in domestic water heaters.</title>
        <authorList>
            <person name="Wilpiszeski R.L."/>
            <person name="Zhang Z."/>
            <person name="House C.H."/>
        </authorList>
    </citation>
    <scope>NUCLEOTIDE SEQUENCE [LARGE SCALE GENOMIC DNA]</scope>
    <source>
        <strain evidence="2 3">34_S34</strain>
    </source>
</reference>
<evidence type="ECO:0000256" key="1">
    <source>
        <dbReference type="SAM" id="Coils"/>
    </source>
</evidence>
<accession>A0A430R0R4</accession>
<sequence>MDCKEALAWYERQWEKDRRRWEEEKRALVERLEEQAAEILRLKSELGEREAQLSREFQGRLEACERRLEEERAAREGCERALERLARPVLGEGFFRYLAQALELWDQALLEEARKLDGNGVEAWLRAIWAERAEALSGALAGQAPDWRRVRTGLVLEWALLAWLEGIRDG</sequence>
<feature type="coiled-coil region" evidence="1">
    <location>
        <begin position="11"/>
        <end position="81"/>
    </location>
</feature>